<sequence>GETCNSDAHCHLGTWYHANAGISCRFSNVLLLLRPTSSLGLTLGARDEHSWSRINSCDVNF</sequence>
<organism evidence="1 2">
    <name type="scientific">Pseudonaja textilis</name>
    <name type="common">Eastern brown snake</name>
    <dbReference type="NCBI Taxonomy" id="8673"/>
    <lineage>
        <taxon>Eukaryota</taxon>
        <taxon>Metazoa</taxon>
        <taxon>Chordata</taxon>
        <taxon>Craniata</taxon>
        <taxon>Vertebrata</taxon>
        <taxon>Euteleostomi</taxon>
        <taxon>Lepidosauria</taxon>
        <taxon>Squamata</taxon>
        <taxon>Bifurcata</taxon>
        <taxon>Unidentata</taxon>
        <taxon>Episquamata</taxon>
        <taxon>Toxicofera</taxon>
        <taxon>Serpentes</taxon>
        <taxon>Colubroidea</taxon>
        <taxon>Elapidae</taxon>
        <taxon>Hydrophiinae</taxon>
        <taxon>Pseudonaja</taxon>
    </lineage>
</organism>
<keyword evidence="2" id="KW-1185">Reference proteome</keyword>
<dbReference type="Proteomes" id="UP000472273">
    <property type="component" value="Unplaced"/>
</dbReference>
<dbReference type="AlphaFoldDB" id="A0A670YE42"/>
<evidence type="ECO:0000313" key="1">
    <source>
        <dbReference type="Ensembl" id="ENSPTXP00000007742.1"/>
    </source>
</evidence>
<reference evidence="1" key="1">
    <citation type="submission" date="2025-08" db="UniProtKB">
        <authorList>
            <consortium name="Ensembl"/>
        </authorList>
    </citation>
    <scope>IDENTIFICATION</scope>
</reference>
<evidence type="ECO:0000313" key="2">
    <source>
        <dbReference type="Proteomes" id="UP000472273"/>
    </source>
</evidence>
<accession>A0A670YE42</accession>
<proteinExistence type="predicted"/>
<protein>
    <submittedName>
        <fullName evidence="1">Uncharacterized protein</fullName>
    </submittedName>
</protein>
<name>A0A670YE42_PSETE</name>
<reference evidence="1" key="2">
    <citation type="submission" date="2025-09" db="UniProtKB">
        <authorList>
            <consortium name="Ensembl"/>
        </authorList>
    </citation>
    <scope>IDENTIFICATION</scope>
</reference>
<dbReference type="Ensembl" id="ENSPTXT00000008014.1">
    <property type="protein sequence ID" value="ENSPTXP00000007742.1"/>
    <property type="gene ID" value="ENSPTXG00000005625.1"/>
</dbReference>